<dbReference type="GO" id="GO:0006412">
    <property type="term" value="P:translation"/>
    <property type="evidence" value="ECO:0007669"/>
    <property type="project" value="InterPro"/>
</dbReference>
<evidence type="ECO:0000256" key="2">
    <source>
        <dbReference type="ARBA" id="ARBA00022730"/>
    </source>
</evidence>
<evidence type="ECO:0000313" key="10">
    <source>
        <dbReference type="Proteomes" id="UP001153620"/>
    </source>
</evidence>
<dbReference type="NCBIfam" id="NF011118">
    <property type="entry name" value="PRK14548.1"/>
    <property type="match status" value="1"/>
</dbReference>
<feature type="compositionally biased region" description="Basic and acidic residues" evidence="7">
    <location>
        <begin position="63"/>
        <end position="76"/>
    </location>
</feature>
<dbReference type="EMBL" id="OU895877">
    <property type="protein sequence ID" value="CAG9801063.1"/>
    <property type="molecule type" value="Genomic_DNA"/>
</dbReference>
<reference evidence="9" key="1">
    <citation type="submission" date="2022-01" db="EMBL/GenBank/DDBJ databases">
        <authorList>
            <person name="King R."/>
        </authorList>
    </citation>
    <scope>NUCLEOTIDE SEQUENCE</scope>
</reference>
<reference evidence="9" key="2">
    <citation type="submission" date="2022-10" db="EMBL/GenBank/DDBJ databases">
        <authorList>
            <consortium name="ENA_rothamsted_submissions"/>
            <consortium name="culmorum"/>
            <person name="King R."/>
        </authorList>
    </citation>
    <scope>NUCLEOTIDE SEQUENCE</scope>
</reference>
<dbReference type="Gene3D" id="3.30.70.330">
    <property type="match status" value="1"/>
</dbReference>
<evidence type="ECO:0000256" key="6">
    <source>
        <dbReference type="RuleBase" id="RU003934"/>
    </source>
</evidence>
<dbReference type="GO" id="GO:0003735">
    <property type="term" value="F:structural constituent of ribosome"/>
    <property type="evidence" value="ECO:0007669"/>
    <property type="project" value="InterPro"/>
</dbReference>
<protein>
    <recommendedName>
        <fullName evidence="8">Large ribosomal subunit protein uL23 N-terminal domain-containing protein</fullName>
    </recommendedName>
</protein>
<keyword evidence="10" id="KW-1185">Reference proteome</keyword>
<sequence length="299" mass="32335">MPAKKSGESSDKDKKPAAAKKDAAKAGDKKPATSGAQPAKKPAEPATKKTAEKRPAPATTSKPAEKKTAKPVEKKAAPASKAAKPAEKKAAAPAKKTAEKKPAVKKTTKPAAKKDGKPKKAPVKKVAGKVAAKKPVAVKKPTTITAAKLQKGSARAKAAAILKAKRARLKAVKGPFGTRLRKVRTSVRFRRPKTLRLPRNPKYPRKAVPTRNRMDAFNIIKYPLTTEAAMKKIEDNNTLVFQVHLRANKNHIRAAVRKLYDIKVAKVNCLIRPDGKKKAYVRLARDYDALDIANKIGII</sequence>
<dbReference type="PANTHER" id="PTHR11620">
    <property type="entry name" value="60S RIBOSOMAL PROTEIN L23A"/>
    <property type="match status" value="1"/>
</dbReference>
<feature type="compositionally biased region" description="Basic residues" evidence="7">
    <location>
        <begin position="116"/>
        <end position="127"/>
    </location>
</feature>
<name>A0A9N9RPE6_9DIPT</name>
<dbReference type="InterPro" id="IPR013025">
    <property type="entry name" value="Ribosomal_uL23-like"/>
</dbReference>
<dbReference type="FunFam" id="3.30.70.330:FF:000035">
    <property type="entry name" value="60S ribosomal protein L23a"/>
    <property type="match status" value="1"/>
</dbReference>
<feature type="domain" description="Large ribosomal subunit protein uL23 N-terminal" evidence="8">
    <location>
        <begin position="162"/>
        <end position="209"/>
    </location>
</feature>
<dbReference type="InterPro" id="IPR012678">
    <property type="entry name" value="Ribosomal_uL23/eL15/eS24_sf"/>
</dbReference>
<feature type="compositionally biased region" description="Basic and acidic residues" evidence="7">
    <location>
        <begin position="1"/>
        <end position="31"/>
    </location>
</feature>
<dbReference type="OrthoDB" id="1267328at2759"/>
<dbReference type="PROSITE" id="PS00050">
    <property type="entry name" value="RIBOSOMAL_L23"/>
    <property type="match status" value="1"/>
</dbReference>
<dbReference type="HAMAP" id="MF_01369_A">
    <property type="entry name" value="Ribosomal_uL23_A"/>
    <property type="match status" value="1"/>
</dbReference>
<evidence type="ECO:0000256" key="1">
    <source>
        <dbReference type="ARBA" id="ARBA00006700"/>
    </source>
</evidence>
<dbReference type="InterPro" id="IPR005633">
    <property type="entry name" value="Ribosomal_uL23_N"/>
</dbReference>
<keyword evidence="2" id="KW-0699">rRNA-binding</keyword>
<evidence type="ECO:0000256" key="3">
    <source>
        <dbReference type="ARBA" id="ARBA00022884"/>
    </source>
</evidence>
<comment type="similarity">
    <text evidence="1 6">Belongs to the universal ribosomal protein uL23 family.</text>
</comment>
<dbReference type="Pfam" id="PF03939">
    <property type="entry name" value="Ribosomal_L23eN"/>
    <property type="match status" value="1"/>
</dbReference>
<dbReference type="InterPro" id="IPR001014">
    <property type="entry name" value="Ribosomal_uL23_CS"/>
</dbReference>
<organism evidence="9 10">
    <name type="scientific">Chironomus riparius</name>
    <dbReference type="NCBI Taxonomy" id="315576"/>
    <lineage>
        <taxon>Eukaryota</taxon>
        <taxon>Metazoa</taxon>
        <taxon>Ecdysozoa</taxon>
        <taxon>Arthropoda</taxon>
        <taxon>Hexapoda</taxon>
        <taxon>Insecta</taxon>
        <taxon>Pterygota</taxon>
        <taxon>Neoptera</taxon>
        <taxon>Endopterygota</taxon>
        <taxon>Diptera</taxon>
        <taxon>Nematocera</taxon>
        <taxon>Chironomoidea</taxon>
        <taxon>Chironomidae</taxon>
        <taxon>Chironominae</taxon>
        <taxon>Chironomus</taxon>
    </lineage>
</organism>
<dbReference type="GO" id="GO:0019843">
    <property type="term" value="F:rRNA binding"/>
    <property type="evidence" value="ECO:0007669"/>
    <property type="project" value="UniProtKB-KW"/>
</dbReference>
<keyword evidence="5 6" id="KW-0687">Ribonucleoprotein</keyword>
<proteinExistence type="inferred from homology"/>
<keyword evidence="3" id="KW-0694">RNA-binding</keyword>
<keyword evidence="4 6" id="KW-0689">Ribosomal protein</keyword>
<feature type="region of interest" description="Disordered" evidence="7">
    <location>
        <begin position="1"/>
        <end position="134"/>
    </location>
</feature>
<feature type="compositionally biased region" description="Basic and acidic residues" evidence="7">
    <location>
        <begin position="41"/>
        <end position="55"/>
    </location>
</feature>
<evidence type="ECO:0000259" key="8">
    <source>
        <dbReference type="Pfam" id="PF03939"/>
    </source>
</evidence>
<dbReference type="InterPro" id="IPR012677">
    <property type="entry name" value="Nucleotide-bd_a/b_plait_sf"/>
</dbReference>
<dbReference type="AlphaFoldDB" id="A0A9N9RPE6"/>
<dbReference type="SUPFAM" id="SSF54189">
    <property type="entry name" value="Ribosomal proteins S24e, L23 and L15e"/>
    <property type="match status" value="1"/>
</dbReference>
<dbReference type="Pfam" id="PF00276">
    <property type="entry name" value="Ribosomal_L23"/>
    <property type="match status" value="1"/>
</dbReference>
<dbReference type="GO" id="GO:0005840">
    <property type="term" value="C:ribosome"/>
    <property type="evidence" value="ECO:0007669"/>
    <property type="project" value="UniProtKB-KW"/>
</dbReference>
<feature type="compositionally biased region" description="Basic and acidic residues" evidence="7">
    <location>
        <begin position="84"/>
        <end position="102"/>
    </location>
</feature>
<evidence type="ECO:0000256" key="7">
    <source>
        <dbReference type="SAM" id="MobiDB-lite"/>
    </source>
</evidence>
<gene>
    <name evidence="9" type="ORF">CHIRRI_LOCUS3998</name>
</gene>
<evidence type="ECO:0000313" key="9">
    <source>
        <dbReference type="EMBL" id="CAG9801063.1"/>
    </source>
</evidence>
<accession>A0A9N9RPE6</accession>
<dbReference type="GO" id="GO:1990904">
    <property type="term" value="C:ribonucleoprotein complex"/>
    <property type="evidence" value="ECO:0007669"/>
    <property type="project" value="UniProtKB-KW"/>
</dbReference>
<dbReference type="Proteomes" id="UP001153620">
    <property type="component" value="Chromosome 1"/>
</dbReference>
<evidence type="ECO:0000256" key="5">
    <source>
        <dbReference type="ARBA" id="ARBA00023274"/>
    </source>
</evidence>
<evidence type="ECO:0000256" key="4">
    <source>
        <dbReference type="ARBA" id="ARBA00022980"/>
    </source>
</evidence>